<dbReference type="EMBL" id="BAABAB010000013">
    <property type="protein sequence ID" value="GAA3616584.1"/>
    <property type="molecule type" value="Genomic_DNA"/>
</dbReference>
<keyword evidence="5" id="KW-1185">Reference proteome</keyword>
<keyword evidence="2" id="KW-0804">Transcription</keyword>
<sequence>MNGVDVPCAEIVELVTDYFEGALPAEKTRLFEEHLAACGKCGRYVEQIRATSEALGTVSDETLSDDAWTELRNAFRGLGRRSGS</sequence>
<accession>A0ABP6ZVV0</accession>
<evidence type="ECO:0000256" key="1">
    <source>
        <dbReference type="ARBA" id="ARBA00023015"/>
    </source>
</evidence>
<dbReference type="InterPro" id="IPR041916">
    <property type="entry name" value="Anti_sigma_zinc_sf"/>
</dbReference>
<dbReference type="Proteomes" id="UP001501490">
    <property type="component" value="Unassembled WGS sequence"/>
</dbReference>
<dbReference type="Gene3D" id="1.10.10.1320">
    <property type="entry name" value="Anti-sigma factor, zinc-finger domain"/>
    <property type="match status" value="1"/>
</dbReference>
<dbReference type="Pfam" id="PF13490">
    <property type="entry name" value="zf-HC2"/>
    <property type="match status" value="1"/>
</dbReference>
<comment type="caution">
    <text evidence="4">The sequence shown here is derived from an EMBL/GenBank/DDBJ whole genome shotgun (WGS) entry which is preliminary data.</text>
</comment>
<gene>
    <name evidence="4" type="ORF">GCM10022236_18380</name>
</gene>
<proteinExistence type="predicted"/>
<feature type="domain" description="Putative zinc-finger" evidence="3">
    <location>
        <begin position="8"/>
        <end position="41"/>
    </location>
</feature>
<reference evidence="5" key="1">
    <citation type="journal article" date="2019" name="Int. J. Syst. Evol. Microbiol.">
        <title>The Global Catalogue of Microorganisms (GCM) 10K type strain sequencing project: providing services to taxonomists for standard genome sequencing and annotation.</title>
        <authorList>
            <consortium name="The Broad Institute Genomics Platform"/>
            <consortium name="The Broad Institute Genome Sequencing Center for Infectious Disease"/>
            <person name="Wu L."/>
            <person name="Ma J."/>
        </authorList>
    </citation>
    <scope>NUCLEOTIDE SEQUENCE [LARGE SCALE GENOMIC DNA]</scope>
    <source>
        <strain evidence="5">JCM 16929</strain>
    </source>
</reference>
<organism evidence="4 5">
    <name type="scientific">Microlunatus ginsengisoli</name>
    <dbReference type="NCBI Taxonomy" id="363863"/>
    <lineage>
        <taxon>Bacteria</taxon>
        <taxon>Bacillati</taxon>
        <taxon>Actinomycetota</taxon>
        <taxon>Actinomycetes</taxon>
        <taxon>Propionibacteriales</taxon>
        <taxon>Propionibacteriaceae</taxon>
        <taxon>Microlunatus</taxon>
    </lineage>
</organism>
<dbReference type="RefSeq" id="WP_344803657.1">
    <property type="nucleotide sequence ID" value="NZ_BAABAB010000013.1"/>
</dbReference>
<name>A0ABP6ZVV0_9ACTN</name>
<protein>
    <recommendedName>
        <fullName evidence="3">Putative zinc-finger domain-containing protein</fullName>
    </recommendedName>
</protein>
<keyword evidence="1" id="KW-0805">Transcription regulation</keyword>
<evidence type="ECO:0000313" key="5">
    <source>
        <dbReference type="Proteomes" id="UP001501490"/>
    </source>
</evidence>
<evidence type="ECO:0000259" key="3">
    <source>
        <dbReference type="Pfam" id="PF13490"/>
    </source>
</evidence>
<evidence type="ECO:0000256" key="2">
    <source>
        <dbReference type="ARBA" id="ARBA00023163"/>
    </source>
</evidence>
<dbReference type="InterPro" id="IPR027383">
    <property type="entry name" value="Znf_put"/>
</dbReference>
<evidence type="ECO:0000313" key="4">
    <source>
        <dbReference type="EMBL" id="GAA3616584.1"/>
    </source>
</evidence>